<dbReference type="UniPathway" id="UPA00034">
    <property type="reaction ID" value="UER00018"/>
</dbReference>
<feature type="active site" description="Proton donor" evidence="13">
    <location>
        <position position="156"/>
    </location>
</feature>
<evidence type="ECO:0000256" key="7">
    <source>
        <dbReference type="ARBA" id="ARBA00023027"/>
    </source>
</evidence>
<dbReference type="InterPro" id="IPR022664">
    <property type="entry name" value="DapB_N_CS"/>
</dbReference>
<dbReference type="PANTHER" id="PTHR20836">
    <property type="entry name" value="DIHYDRODIPICOLINATE REDUCTASE"/>
    <property type="match status" value="1"/>
</dbReference>
<comment type="subunit">
    <text evidence="13">Homotetramer.</text>
</comment>
<dbReference type="SUPFAM" id="SSF51735">
    <property type="entry name" value="NAD(P)-binding Rossmann-fold domains"/>
    <property type="match status" value="1"/>
</dbReference>
<dbReference type="Pfam" id="PF05173">
    <property type="entry name" value="DapB_C"/>
    <property type="match status" value="1"/>
</dbReference>
<dbReference type="GO" id="GO:0051287">
    <property type="term" value="F:NAD binding"/>
    <property type="evidence" value="ECO:0007669"/>
    <property type="project" value="UniProtKB-UniRule"/>
</dbReference>
<dbReference type="GO" id="GO:0050661">
    <property type="term" value="F:NADP binding"/>
    <property type="evidence" value="ECO:0007669"/>
    <property type="project" value="UniProtKB-UniRule"/>
</dbReference>
<evidence type="ECO:0000313" key="16">
    <source>
        <dbReference type="EMBL" id="OQB72212.1"/>
    </source>
</evidence>
<evidence type="ECO:0000256" key="6">
    <source>
        <dbReference type="ARBA" id="ARBA00023002"/>
    </source>
</evidence>
<dbReference type="HAMAP" id="MF_00102">
    <property type="entry name" value="DapB"/>
    <property type="match status" value="1"/>
</dbReference>
<dbReference type="InterPro" id="IPR036291">
    <property type="entry name" value="NAD(P)-bd_dom_sf"/>
</dbReference>
<dbReference type="Gene3D" id="3.40.50.720">
    <property type="entry name" value="NAD(P)-binding Rossmann-like Domain"/>
    <property type="match status" value="1"/>
</dbReference>
<organism evidence="16">
    <name type="scientific">candidate division TA06 bacterium ADurb.Bin131</name>
    <dbReference type="NCBI Taxonomy" id="1852827"/>
    <lineage>
        <taxon>Bacteria</taxon>
        <taxon>Bacteria division TA06</taxon>
    </lineage>
</organism>
<dbReference type="PIRSF" id="PIRSF000161">
    <property type="entry name" value="DHPR"/>
    <property type="match status" value="1"/>
</dbReference>
<keyword evidence="3 13" id="KW-0028">Amino-acid biosynthesis</keyword>
<dbReference type="Proteomes" id="UP000485562">
    <property type="component" value="Unassembled WGS sequence"/>
</dbReference>
<evidence type="ECO:0000256" key="3">
    <source>
        <dbReference type="ARBA" id="ARBA00022605"/>
    </source>
</evidence>
<comment type="catalytic activity">
    <reaction evidence="12 13">
        <text>(S)-2,3,4,5-tetrahydrodipicolinate + NAD(+) + H2O = (2S,4S)-4-hydroxy-2,3,4,5-tetrahydrodipicolinate + NADH + H(+)</text>
        <dbReference type="Rhea" id="RHEA:35323"/>
        <dbReference type="ChEBI" id="CHEBI:15377"/>
        <dbReference type="ChEBI" id="CHEBI:15378"/>
        <dbReference type="ChEBI" id="CHEBI:16845"/>
        <dbReference type="ChEBI" id="CHEBI:57540"/>
        <dbReference type="ChEBI" id="CHEBI:57945"/>
        <dbReference type="ChEBI" id="CHEBI:67139"/>
        <dbReference type="EC" id="1.17.1.8"/>
    </reaction>
</comment>
<evidence type="ECO:0000259" key="15">
    <source>
        <dbReference type="Pfam" id="PF05173"/>
    </source>
</evidence>
<comment type="subcellular location">
    <subcellularLocation>
        <location evidence="13">Cytoplasm</location>
    </subcellularLocation>
</comment>
<feature type="binding site" evidence="13">
    <location>
        <position position="40"/>
    </location>
    <ligand>
        <name>NADP(+)</name>
        <dbReference type="ChEBI" id="CHEBI:58349"/>
    </ligand>
</feature>
<feature type="binding site" evidence="13">
    <location>
        <begin position="95"/>
        <end position="97"/>
    </location>
    <ligand>
        <name>NAD(+)</name>
        <dbReference type="ChEBI" id="CHEBI:57540"/>
    </ligand>
</feature>
<feature type="domain" description="Dihydrodipicolinate reductase C-terminal" evidence="15">
    <location>
        <begin position="125"/>
        <end position="261"/>
    </location>
</feature>
<sequence>MNEEKIKVAVAGASGRMGSTIISLLNKCPDMQLAWAFEAKGHTSIGKEVLPGIKISDGFESAPQSVDVLIDFTSPEATLTNIEHAKKKKTKLVIGTTGFSQEQMITIKDAANHIPLIISPNMSIGVNIMMEIVESATRMLGDDYEVEIIETHHHNKKDAPSGTALKIGEIINRVRNRKDREGFVYGRQGKPGPRTKDEIGIHSVRISEIIGEHSVLFGGTGETLEITHKCFSRESFASGAISAARFIYSKSQGFYEMKDVIDWLRKSR</sequence>
<dbReference type="PROSITE" id="PS01298">
    <property type="entry name" value="DAPB"/>
    <property type="match status" value="1"/>
</dbReference>
<evidence type="ECO:0000256" key="5">
    <source>
        <dbReference type="ARBA" id="ARBA00022915"/>
    </source>
</evidence>
<keyword evidence="5 13" id="KW-0220">Diaminopimelate biosynthesis</keyword>
<comment type="pathway">
    <text evidence="9 13">Amino-acid biosynthesis; L-lysine biosynthesis via DAP pathway; (S)-tetrahydrodipicolinate from L-aspartate: step 4/4.</text>
</comment>
<dbReference type="GO" id="GO:0008839">
    <property type="term" value="F:4-hydroxy-tetrahydrodipicolinate reductase"/>
    <property type="evidence" value="ECO:0007669"/>
    <property type="project" value="UniProtKB-UniRule"/>
</dbReference>
<evidence type="ECO:0000256" key="11">
    <source>
        <dbReference type="ARBA" id="ARBA00049080"/>
    </source>
</evidence>
<dbReference type="CDD" id="cd02274">
    <property type="entry name" value="DHDPR_N"/>
    <property type="match status" value="1"/>
</dbReference>
<dbReference type="InterPro" id="IPR022663">
    <property type="entry name" value="DapB_C"/>
</dbReference>
<evidence type="ECO:0000256" key="2">
    <source>
        <dbReference type="ARBA" id="ARBA00022490"/>
    </source>
</evidence>
<feature type="active site" description="Proton donor/acceptor" evidence="13">
    <location>
        <position position="152"/>
    </location>
</feature>
<evidence type="ECO:0000256" key="10">
    <source>
        <dbReference type="ARBA" id="ARBA00038983"/>
    </source>
</evidence>
<proteinExistence type="inferred from homology"/>
<comment type="caution">
    <text evidence="16">The sequence shown here is derived from an EMBL/GenBank/DDBJ whole genome shotgun (WGS) entry which is preliminary data.</text>
</comment>
<dbReference type="GO" id="GO:0019877">
    <property type="term" value="P:diaminopimelate biosynthetic process"/>
    <property type="evidence" value="ECO:0007669"/>
    <property type="project" value="UniProtKB-UniRule"/>
</dbReference>
<dbReference type="SUPFAM" id="SSF55347">
    <property type="entry name" value="Glyceraldehyde-3-phosphate dehydrogenase-like, C-terminal domain"/>
    <property type="match status" value="1"/>
</dbReference>
<dbReference type="NCBIfam" id="TIGR00036">
    <property type="entry name" value="dapB"/>
    <property type="match status" value="1"/>
</dbReference>
<keyword evidence="8 13" id="KW-0457">Lysine biosynthesis</keyword>
<feature type="binding site" evidence="13">
    <location>
        <position position="153"/>
    </location>
    <ligand>
        <name>(S)-2,3,4,5-tetrahydrodipicolinate</name>
        <dbReference type="ChEBI" id="CHEBI:16845"/>
    </ligand>
</feature>
<dbReference type="InterPro" id="IPR023940">
    <property type="entry name" value="DHDPR_bac"/>
</dbReference>
<feature type="binding site" evidence="13">
    <location>
        <begin position="119"/>
        <end position="122"/>
    </location>
    <ligand>
        <name>NAD(+)</name>
        <dbReference type="ChEBI" id="CHEBI:57540"/>
    </ligand>
</feature>
<evidence type="ECO:0000256" key="8">
    <source>
        <dbReference type="ARBA" id="ARBA00023154"/>
    </source>
</evidence>
<evidence type="ECO:0000259" key="14">
    <source>
        <dbReference type="Pfam" id="PF01113"/>
    </source>
</evidence>
<dbReference type="Gene3D" id="3.30.360.10">
    <property type="entry name" value="Dihydrodipicolinate Reductase, domain 2"/>
    <property type="match status" value="1"/>
</dbReference>
<dbReference type="AlphaFoldDB" id="A0A1V6C5N4"/>
<name>A0A1V6C5N4_UNCT6</name>
<evidence type="ECO:0000256" key="13">
    <source>
        <dbReference type="HAMAP-Rule" id="MF_00102"/>
    </source>
</evidence>
<evidence type="ECO:0000256" key="1">
    <source>
        <dbReference type="ARBA" id="ARBA00006642"/>
    </source>
</evidence>
<keyword evidence="6 13" id="KW-0560">Oxidoreductase</keyword>
<dbReference type="GO" id="GO:0009089">
    <property type="term" value="P:lysine biosynthetic process via diaminopimelate"/>
    <property type="evidence" value="ECO:0007669"/>
    <property type="project" value="UniProtKB-UniRule"/>
</dbReference>
<dbReference type="EC" id="1.17.1.8" evidence="10 13"/>
<dbReference type="GO" id="GO:0016726">
    <property type="term" value="F:oxidoreductase activity, acting on CH or CH2 groups, NAD or NADP as acceptor"/>
    <property type="evidence" value="ECO:0007669"/>
    <property type="project" value="UniProtKB-UniRule"/>
</dbReference>
<comment type="catalytic activity">
    <reaction evidence="11 13">
        <text>(S)-2,3,4,5-tetrahydrodipicolinate + NADP(+) + H2O = (2S,4S)-4-hydroxy-2,3,4,5-tetrahydrodipicolinate + NADPH + H(+)</text>
        <dbReference type="Rhea" id="RHEA:35331"/>
        <dbReference type="ChEBI" id="CHEBI:15377"/>
        <dbReference type="ChEBI" id="CHEBI:15378"/>
        <dbReference type="ChEBI" id="CHEBI:16845"/>
        <dbReference type="ChEBI" id="CHEBI:57783"/>
        <dbReference type="ChEBI" id="CHEBI:58349"/>
        <dbReference type="ChEBI" id="CHEBI:67139"/>
        <dbReference type="EC" id="1.17.1.8"/>
    </reaction>
</comment>
<dbReference type="Pfam" id="PF01113">
    <property type="entry name" value="DapB_N"/>
    <property type="match status" value="1"/>
</dbReference>
<keyword evidence="2 13" id="KW-0963">Cytoplasm</keyword>
<feature type="domain" description="Dihydrodipicolinate reductase N-terminal" evidence="14">
    <location>
        <begin position="6"/>
        <end position="122"/>
    </location>
</feature>
<reference evidence="16" key="1">
    <citation type="submission" date="2017-02" db="EMBL/GenBank/DDBJ databases">
        <title>Delving into the versatile metabolic prowess of the omnipresent phylum Bacteroidetes.</title>
        <authorList>
            <person name="Nobu M.K."/>
            <person name="Mei R."/>
            <person name="Narihiro T."/>
            <person name="Kuroda K."/>
            <person name="Liu W.-T."/>
        </authorList>
    </citation>
    <scope>NUCLEOTIDE SEQUENCE</scope>
    <source>
        <strain evidence="16">ADurb.Bin131</strain>
    </source>
</reference>
<comment type="similarity">
    <text evidence="1 13">Belongs to the DapB family.</text>
</comment>
<dbReference type="GO" id="GO:0005829">
    <property type="term" value="C:cytosol"/>
    <property type="evidence" value="ECO:0007669"/>
    <property type="project" value="TreeGrafter"/>
</dbReference>
<feature type="binding site" evidence="13">
    <location>
        <position position="38"/>
    </location>
    <ligand>
        <name>NAD(+)</name>
        <dbReference type="ChEBI" id="CHEBI:57540"/>
    </ligand>
</feature>
<dbReference type="EMBL" id="MWDQ01000138">
    <property type="protein sequence ID" value="OQB72212.1"/>
    <property type="molecule type" value="Genomic_DNA"/>
</dbReference>
<feature type="binding site" evidence="13">
    <location>
        <begin position="12"/>
        <end position="17"/>
    </location>
    <ligand>
        <name>NAD(+)</name>
        <dbReference type="ChEBI" id="CHEBI:57540"/>
    </ligand>
</feature>
<comment type="caution">
    <text evidence="13">Was originally thought to be a dihydrodipicolinate reductase (DHDPR), catalyzing the conversion of dihydrodipicolinate to tetrahydrodipicolinate. However, it was shown in E.coli that the substrate of the enzymatic reaction is not dihydrodipicolinate (DHDP) but in fact (2S,4S)-4-hydroxy-2,3,4,5-tetrahydrodipicolinic acid (HTPA), the product released by the DapA-catalyzed reaction.</text>
</comment>
<evidence type="ECO:0000256" key="9">
    <source>
        <dbReference type="ARBA" id="ARBA00037922"/>
    </source>
</evidence>
<evidence type="ECO:0000256" key="4">
    <source>
        <dbReference type="ARBA" id="ARBA00022857"/>
    </source>
</evidence>
<dbReference type="FunFam" id="3.30.360.10:FF:000004">
    <property type="entry name" value="4-hydroxy-tetrahydrodipicolinate reductase"/>
    <property type="match status" value="1"/>
</dbReference>
<gene>
    <name evidence="13 16" type="primary">dapB</name>
    <name evidence="16" type="ORF">BWX89_01456</name>
</gene>
<keyword evidence="7 13" id="KW-0520">NAD</keyword>
<accession>A0A1V6C5N4</accession>
<protein>
    <recommendedName>
        <fullName evidence="10 13">4-hydroxy-tetrahydrodipicolinate reductase</fullName>
        <shortName evidence="13">HTPA reductase</shortName>
        <ecNumber evidence="10 13">1.17.1.8</ecNumber>
    </recommendedName>
</protein>
<keyword evidence="4 13" id="KW-0521">NADP</keyword>
<dbReference type="PANTHER" id="PTHR20836:SF0">
    <property type="entry name" value="4-HYDROXY-TETRAHYDRODIPICOLINATE REDUCTASE 1, CHLOROPLASTIC-RELATED"/>
    <property type="match status" value="1"/>
</dbReference>
<comment type="function">
    <text evidence="13">Catalyzes the conversion of 4-hydroxy-tetrahydrodipicolinate (HTPA) to tetrahydrodipicolinate.</text>
</comment>
<evidence type="ECO:0000256" key="12">
    <source>
        <dbReference type="ARBA" id="ARBA00049396"/>
    </source>
</evidence>
<feature type="binding site" evidence="13">
    <location>
        <begin position="162"/>
        <end position="163"/>
    </location>
    <ligand>
        <name>(S)-2,3,4,5-tetrahydrodipicolinate</name>
        <dbReference type="ChEBI" id="CHEBI:16845"/>
    </ligand>
</feature>
<dbReference type="InterPro" id="IPR000846">
    <property type="entry name" value="DapB_N"/>
</dbReference>